<dbReference type="PANTHER" id="PTHR42918:SF15">
    <property type="entry name" value="LYSINE--TRNA LIGASE, CHLOROPLASTIC_MITOCHONDRIAL"/>
    <property type="match status" value="1"/>
</dbReference>
<dbReference type="SUPFAM" id="SSF50249">
    <property type="entry name" value="Nucleic acid-binding proteins"/>
    <property type="match status" value="1"/>
</dbReference>
<reference evidence="7" key="2">
    <citation type="journal article" date="2014" name="ISME J.">
        <title>Microbial stratification in low pH oxic and suboxic macroscopic growths along an acid mine drainage.</title>
        <authorList>
            <person name="Mendez-Garcia C."/>
            <person name="Mesa V."/>
            <person name="Sprenger R.R."/>
            <person name="Richter M."/>
            <person name="Diez M.S."/>
            <person name="Solano J."/>
            <person name="Bargiela R."/>
            <person name="Golyshina O.V."/>
            <person name="Manteca A."/>
            <person name="Ramos J.L."/>
            <person name="Gallego J.R."/>
            <person name="Llorente I."/>
            <person name="Martins Dos Santos V.A."/>
            <person name="Jensen O.N."/>
            <person name="Pelaez A.I."/>
            <person name="Sanchez J."/>
            <person name="Ferrer M."/>
        </authorList>
    </citation>
    <scope>NUCLEOTIDE SEQUENCE</scope>
</reference>
<feature type="domain" description="Aminoacyl-transfer RNA synthetases class-II family profile" evidence="6">
    <location>
        <begin position="172"/>
        <end position="319"/>
    </location>
</feature>
<dbReference type="InterPro" id="IPR012340">
    <property type="entry name" value="NA-bd_OB-fold"/>
</dbReference>
<dbReference type="InterPro" id="IPR045864">
    <property type="entry name" value="aa-tRNA-synth_II/BPL/LPL"/>
</dbReference>
<keyword evidence="4 7" id="KW-0030">Aminoacyl-tRNA synthetase</keyword>
<evidence type="ECO:0000256" key="4">
    <source>
        <dbReference type="ARBA" id="ARBA00023146"/>
    </source>
</evidence>
<feature type="region of interest" description="Disordered" evidence="5">
    <location>
        <begin position="343"/>
        <end position="363"/>
    </location>
</feature>
<evidence type="ECO:0000256" key="3">
    <source>
        <dbReference type="ARBA" id="ARBA00022840"/>
    </source>
</evidence>
<sequence>MDETPLEHERRAKVARWRADGREPYPWSFPGRVPTETVRTRCRALSAGQEADGEPVRVGGRLRALRVHGKTAFADLDDLSGSLQLIVREDLLGEAPYRAWLSDLDSGDLVGAEGRPAVSRRGEPSLLATRLELLAKAISPPPEKFHGLQDAEERLRHRHVDLLASAESRARFRARSLLVRETRHYLDGAGFLEVETATLVPLAGGGAARPFTTRSSYLAAELQLRIALELPLKRLLVGGLERVYEIGKCFRNEDLDSTHSPEFTMLELYWAYADYRDMQGLVEGLYARLAARVGELLPDVPAAQAAARAFADGFASIDFVDELERRSGLTRLLERSPDELRHLARATGSTVPDDSPPGVFLDK</sequence>
<keyword evidence="1" id="KW-0436">Ligase</keyword>
<dbReference type="EMBL" id="AUZY01012740">
    <property type="protein sequence ID" value="EQD27927.1"/>
    <property type="molecule type" value="Genomic_DNA"/>
</dbReference>
<keyword evidence="2" id="KW-0547">Nucleotide-binding</keyword>
<dbReference type="CDD" id="cd04322">
    <property type="entry name" value="LysRS_N"/>
    <property type="match status" value="1"/>
</dbReference>
<dbReference type="PANTHER" id="PTHR42918">
    <property type="entry name" value="LYSYL-TRNA SYNTHETASE"/>
    <property type="match status" value="1"/>
</dbReference>
<protein>
    <submittedName>
        <fullName evidence="7">Lysyl-tRNA synthetase</fullName>
    </submittedName>
</protein>
<evidence type="ECO:0000256" key="1">
    <source>
        <dbReference type="ARBA" id="ARBA00022598"/>
    </source>
</evidence>
<dbReference type="Gene3D" id="3.30.930.10">
    <property type="entry name" value="Bira Bifunctional Protein, Domain 2"/>
    <property type="match status" value="1"/>
</dbReference>
<dbReference type="Gene3D" id="2.40.50.140">
    <property type="entry name" value="Nucleic acid-binding proteins"/>
    <property type="match status" value="1"/>
</dbReference>
<dbReference type="InterPro" id="IPR004365">
    <property type="entry name" value="NA-bd_OB_tRNA"/>
</dbReference>
<dbReference type="InterPro" id="IPR018149">
    <property type="entry name" value="Lys-tRNA-synth_II_C"/>
</dbReference>
<dbReference type="AlphaFoldDB" id="T0Y7V9"/>
<dbReference type="InterPro" id="IPR004364">
    <property type="entry name" value="Aa-tRNA-synt_II"/>
</dbReference>
<dbReference type="GO" id="GO:0004824">
    <property type="term" value="F:lysine-tRNA ligase activity"/>
    <property type="evidence" value="ECO:0007669"/>
    <property type="project" value="InterPro"/>
</dbReference>
<evidence type="ECO:0000313" key="7">
    <source>
        <dbReference type="EMBL" id="EQD27927.1"/>
    </source>
</evidence>
<evidence type="ECO:0000256" key="5">
    <source>
        <dbReference type="SAM" id="MobiDB-lite"/>
    </source>
</evidence>
<evidence type="ECO:0000259" key="6">
    <source>
        <dbReference type="PROSITE" id="PS50862"/>
    </source>
</evidence>
<dbReference type="PRINTS" id="PR00982">
    <property type="entry name" value="TRNASYNTHLYS"/>
</dbReference>
<keyword evidence="3" id="KW-0067">ATP-binding</keyword>
<comment type="caution">
    <text evidence="7">The sequence shown here is derived from an EMBL/GenBank/DDBJ whole genome shotgun (WGS) entry which is preliminary data.</text>
</comment>
<proteinExistence type="predicted"/>
<dbReference type="PROSITE" id="PS50862">
    <property type="entry name" value="AA_TRNA_LIGASE_II"/>
    <property type="match status" value="1"/>
</dbReference>
<dbReference type="InterPro" id="IPR006195">
    <property type="entry name" value="aa-tRNA-synth_II"/>
</dbReference>
<dbReference type="GO" id="GO:0000049">
    <property type="term" value="F:tRNA binding"/>
    <property type="evidence" value="ECO:0007669"/>
    <property type="project" value="TreeGrafter"/>
</dbReference>
<dbReference type="SUPFAM" id="SSF55681">
    <property type="entry name" value="Class II aaRS and biotin synthetases"/>
    <property type="match status" value="1"/>
</dbReference>
<name>T0Y7V9_9ZZZZ</name>
<dbReference type="GO" id="GO:0005524">
    <property type="term" value="F:ATP binding"/>
    <property type="evidence" value="ECO:0007669"/>
    <property type="project" value="UniProtKB-KW"/>
</dbReference>
<dbReference type="InterPro" id="IPR044136">
    <property type="entry name" value="Lys-tRNA-ligase_II_N"/>
</dbReference>
<accession>T0Y7V9</accession>
<organism evidence="7">
    <name type="scientific">mine drainage metagenome</name>
    <dbReference type="NCBI Taxonomy" id="410659"/>
    <lineage>
        <taxon>unclassified sequences</taxon>
        <taxon>metagenomes</taxon>
        <taxon>ecological metagenomes</taxon>
    </lineage>
</organism>
<dbReference type="Pfam" id="PF01336">
    <property type="entry name" value="tRNA_anti-codon"/>
    <property type="match status" value="1"/>
</dbReference>
<evidence type="ECO:0000256" key="2">
    <source>
        <dbReference type="ARBA" id="ARBA00022741"/>
    </source>
</evidence>
<dbReference type="GO" id="GO:0006430">
    <property type="term" value="P:lysyl-tRNA aminoacylation"/>
    <property type="evidence" value="ECO:0007669"/>
    <property type="project" value="InterPro"/>
</dbReference>
<feature type="non-terminal residue" evidence="7">
    <location>
        <position position="363"/>
    </location>
</feature>
<dbReference type="GO" id="GO:0005829">
    <property type="term" value="C:cytosol"/>
    <property type="evidence" value="ECO:0007669"/>
    <property type="project" value="TreeGrafter"/>
</dbReference>
<dbReference type="Pfam" id="PF00152">
    <property type="entry name" value="tRNA-synt_2"/>
    <property type="match status" value="1"/>
</dbReference>
<gene>
    <name evidence="7" type="ORF">B1B_18980</name>
</gene>
<reference evidence="7" key="1">
    <citation type="submission" date="2013-08" db="EMBL/GenBank/DDBJ databases">
        <authorList>
            <person name="Mendez C."/>
            <person name="Richter M."/>
            <person name="Ferrer M."/>
            <person name="Sanchez J."/>
        </authorList>
    </citation>
    <scope>NUCLEOTIDE SEQUENCE</scope>
</reference>